<proteinExistence type="predicted"/>
<sequence>MTVTKQQVRMHFTDLSLLRQFKLYVLAYDIQVQAAHADPEANSGWIDCHLSEEEQARALRQYGASLD</sequence>
<gene>
    <name evidence="1" type="ORF">E0486_15215</name>
</gene>
<dbReference type="Proteomes" id="UP000295164">
    <property type="component" value="Unassembled WGS sequence"/>
</dbReference>
<dbReference type="EMBL" id="SKFH01000033">
    <property type="protein sequence ID" value="TCZ67708.1"/>
    <property type="molecule type" value="Genomic_DNA"/>
</dbReference>
<accession>A0A4R4DVY4</accession>
<evidence type="ECO:0000313" key="2">
    <source>
        <dbReference type="Proteomes" id="UP000295164"/>
    </source>
</evidence>
<comment type="caution">
    <text evidence="1">The sequence shown here is derived from an EMBL/GenBank/DDBJ whole genome shotgun (WGS) entry which is preliminary data.</text>
</comment>
<name>A0A4R4DVY4_9BACT</name>
<dbReference type="RefSeq" id="WP_131853307.1">
    <property type="nucleotide sequence ID" value="NZ_SKFH01000033.1"/>
</dbReference>
<protein>
    <submittedName>
        <fullName evidence="1">Uncharacterized protein</fullName>
    </submittedName>
</protein>
<organism evidence="1 2">
    <name type="scientific">Flaviaesturariibacter aridisoli</name>
    <dbReference type="NCBI Taxonomy" id="2545761"/>
    <lineage>
        <taxon>Bacteria</taxon>
        <taxon>Pseudomonadati</taxon>
        <taxon>Bacteroidota</taxon>
        <taxon>Chitinophagia</taxon>
        <taxon>Chitinophagales</taxon>
        <taxon>Chitinophagaceae</taxon>
        <taxon>Flaviaestuariibacter</taxon>
    </lineage>
</organism>
<evidence type="ECO:0000313" key="1">
    <source>
        <dbReference type="EMBL" id="TCZ67708.1"/>
    </source>
</evidence>
<dbReference type="AlphaFoldDB" id="A0A4R4DVY4"/>
<reference evidence="1 2" key="1">
    <citation type="submission" date="2019-03" db="EMBL/GenBank/DDBJ databases">
        <authorList>
            <person name="Kim M.K.M."/>
        </authorList>
    </citation>
    <scope>NUCLEOTIDE SEQUENCE [LARGE SCALE GENOMIC DNA]</scope>
    <source>
        <strain evidence="1 2">17J68-15</strain>
    </source>
</reference>
<keyword evidence="2" id="KW-1185">Reference proteome</keyword>